<proteinExistence type="predicted"/>
<evidence type="ECO:0000313" key="2">
    <source>
        <dbReference type="Proteomes" id="UP001149090"/>
    </source>
</evidence>
<evidence type="ECO:0000313" key="1">
    <source>
        <dbReference type="EMBL" id="KAJ5078932.1"/>
    </source>
</evidence>
<dbReference type="EMBL" id="JAPDFW010000044">
    <property type="protein sequence ID" value="KAJ5078932.1"/>
    <property type="molecule type" value="Genomic_DNA"/>
</dbReference>
<dbReference type="Proteomes" id="UP001149090">
    <property type="component" value="Unassembled WGS sequence"/>
</dbReference>
<organism evidence="1 2">
    <name type="scientific">Anaeramoeba ignava</name>
    <name type="common">Anaerobic marine amoeba</name>
    <dbReference type="NCBI Taxonomy" id="1746090"/>
    <lineage>
        <taxon>Eukaryota</taxon>
        <taxon>Metamonada</taxon>
        <taxon>Anaeramoebidae</taxon>
        <taxon>Anaeramoeba</taxon>
    </lineage>
</organism>
<accession>A0A9Q0LTW0</accession>
<dbReference type="AlphaFoldDB" id="A0A9Q0LTW0"/>
<keyword evidence="2" id="KW-1185">Reference proteome</keyword>
<protein>
    <submittedName>
        <fullName evidence="1">Uncharacterized protein</fullName>
    </submittedName>
</protein>
<name>A0A9Q0LTW0_ANAIG</name>
<reference evidence="1" key="1">
    <citation type="submission" date="2022-10" db="EMBL/GenBank/DDBJ databases">
        <title>Novel sulphate-reducing endosymbionts in the free-living metamonad Anaeramoeba.</title>
        <authorList>
            <person name="Jerlstrom-Hultqvist J."/>
            <person name="Cepicka I."/>
            <person name="Gallot-Lavallee L."/>
            <person name="Salas-Leiva D."/>
            <person name="Curtis B.A."/>
            <person name="Zahonova K."/>
            <person name="Pipaliya S."/>
            <person name="Dacks J."/>
            <person name="Roger A.J."/>
        </authorList>
    </citation>
    <scope>NUCLEOTIDE SEQUENCE</scope>
    <source>
        <strain evidence="1">BMAN</strain>
    </source>
</reference>
<gene>
    <name evidence="1" type="ORF">M0811_04655</name>
</gene>
<sequence>MEISRKIKQDPHLKELMRKISQETPRLGRKNFIKIQSSNSLLRVFSKDPNRLIWKAELLRRKMFILPFHLLGYHDLCDDVCSINEPNRKRDPISREEFKALFFWLQKNITHIWAEKAKNERRIEYIF</sequence>
<comment type="caution">
    <text evidence="1">The sequence shown here is derived from an EMBL/GenBank/DDBJ whole genome shotgun (WGS) entry which is preliminary data.</text>
</comment>